<evidence type="ECO:0000313" key="7">
    <source>
        <dbReference type="EMBL" id="BBA34090.1"/>
    </source>
</evidence>
<comment type="subcellular location">
    <subcellularLocation>
        <location evidence="4">Periplasm</location>
    </subcellularLocation>
</comment>
<accession>A0A250KR15</accession>
<protein>
    <recommendedName>
        <fullName evidence="4">Lipopolysaccharide export system protein LptA</fullName>
    </recommendedName>
</protein>
<keyword evidence="3 4" id="KW-0574">Periplasm</keyword>
<dbReference type="Proteomes" id="UP000266313">
    <property type="component" value="Chromosome"/>
</dbReference>
<evidence type="ECO:0000256" key="2">
    <source>
        <dbReference type="ARBA" id="ARBA00022729"/>
    </source>
</evidence>
<evidence type="ECO:0000256" key="1">
    <source>
        <dbReference type="ARBA" id="ARBA00022448"/>
    </source>
</evidence>
<evidence type="ECO:0000313" key="8">
    <source>
        <dbReference type="Proteomes" id="UP000266313"/>
    </source>
</evidence>
<dbReference type="InterPro" id="IPR005653">
    <property type="entry name" value="OstA-like_N"/>
</dbReference>
<reference evidence="7 8" key="1">
    <citation type="submission" date="2016-12" db="EMBL/GenBank/DDBJ databases">
        <title>Genome sequencing of Methylocaldum marinum.</title>
        <authorList>
            <person name="Takeuchi M."/>
            <person name="Kamagata Y."/>
            <person name="Hiraoka S."/>
            <person name="Oshima K."/>
            <person name="Hattori M."/>
            <person name="Iwasaki W."/>
        </authorList>
    </citation>
    <scope>NUCLEOTIDE SEQUENCE [LARGE SCALE GENOMIC DNA]</scope>
    <source>
        <strain evidence="7 8">S8</strain>
    </source>
</reference>
<keyword evidence="2" id="KW-0732">Signal</keyword>
<dbReference type="InterPro" id="IPR014340">
    <property type="entry name" value="LptA"/>
</dbReference>
<evidence type="ECO:0000256" key="3">
    <source>
        <dbReference type="ARBA" id="ARBA00022764"/>
    </source>
</evidence>
<evidence type="ECO:0000256" key="5">
    <source>
        <dbReference type="SAM" id="MobiDB-lite"/>
    </source>
</evidence>
<dbReference type="Gene3D" id="2.60.450.10">
    <property type="entry name" value="Lipopolysaccharide (LPS) transport protein A like domain"/>
    <property type="match status" value="1"/>
</dbReference>
<dbReference type="PANTHER" id="PTHR36504:SF1">
    <property type="entry name" value="LIPOPOLYSACCHARIDE EXPORT SYSTEM PROTEIN LPTA"/>
    <property type="match status" value="1"/>
</dbReference>
<organism evidence="7 8">
    <name type="scientific">Methylocaldum marinum</name>
    <dbReference type="NCBI Taxonomy" id="1432792"/>
    <lineage>
        <taxon>Bacteria</taxon>
        <taxon>Pseudomonadati</taxon>
        <taxon>Pseudomonadota</taxon>
        <taxon>Gammaproteobacteria</taxon>
        <taxon>Methylococcales</taxon>
        <taxon>Methylococcaceae</taxon>
        <taxon>Methylocaldum</taxon>
    </lineage>
</organism>
<dbReference type="GO" id="GO:0001530">
    <property type="term" value="F:lipopolysaccharide binding"/>
    <property type="evidence" value="ECO:0007669"/>
    <property type="project" value="InterPro"/>
</dbReference>
<dbReference type="NCBIfam" id="TIGR03002">
    <property type="entry name" value="outer_YhbN_LptA"/>
    <property type="match status" value="1"/>
</dbReference>
<keyword evidence="8" id="KW-1185">Reference proteome</keyword>
<feature type="compositionally biased region" description="Polar residues" evidence="5">
    <location>
        <begin position="33"/>
        <end position="56"/>
    </location>
</feature>
<dbReference type="EMBL" id="AP017928">
    <property type="protein sequence ID" value="BBA34090.1"/>
    <property type="molecule type" value="Genomic_DNA"/>
</dbReference>
<dbReference type="AlphaFoldDB" id="A0A250KR15"/>
<dbReference type="KEGG" id="mmai:sS8_2138"/>
<name>A0A250KR15_9GAMM</name>
<comment type="similarity">
    <text evidence="4">Belongs to the LptA family.</text>
</comment>
<feature type="region of interest" description="Disordered" evidence="5">
    <location>
        <begin position="25"/>
        <end position="56"/>
    </location>
</feature>
<sequence length="238" mass="26140">MYEESMNFPEEALIKSFDRPVLSSVEGHERNQPDQSFPNGRNCGSSQPGAGLQINSDSAPPRFRHVLLRIVSRLVPGLLMASWMSLAADHAFALDSDSKQPIYIEANTATYDEKKGETVYTGDVKATQGSLEVRGDQMTVYQKGGATEKIIVTGDPTRLKQTPEGGKEDIHGTSQRADYFPDTGILILYDKALVWQGQNSTASDIIEYDTKNGLFTAGSPNTGSKRVHVKMQPKEKSK</sequence>
<comment type="function">
    <text evidence="4">Involved in the assembly of lipopolysaccharide (LPS). Required for the translocation of LPS from the inner membrane to the outer membrane. May form a bridge between the inner membrane and the outer membrane, via interactions with LptC and LptD, thereby facilitating LPS transfer across the periplasm.</text>
</comment>
<feature type="domain" description="Organic solvent tolerance-like N-terminal" evidence="6">
    <location>
        <begin position="103"/>
        <end position="213"/>
    </location>
</feature>
<dbReference type="PANTHER" id="PTHR36504">
    <property type="entry name" value="LIPOPOLYSACCHARIDE EXPORT SYSTEM PROTEIN LPTA"/>
    <property type="match status" value="1"/>
</dbReference>
<dbReference type="GO" id="GO:0030288">
    <property type="term" value="C:outer membrane-bounded periplasmic space"/>
    <property type="evidence" value="ECO:0007669"/>
    <property type="project" value="TreeGrafter"/>
</dbReference>
<proteinExistence type="inferred from homology"/>
<comment type="subunit">
    <text evidence="4">Component of the lipopolysaccharide transport and assembly complex.</text>
</comment>
<dbReference type="GO" id="GO:0009279">
    <property type="term" value="C:cell outer membrane"/>
    <property type="evidence" value="ECO:0007669"/>
    <property type="project" value="TreeGrafter"/>
</dbReference>
<dbReference type="HAMAP" id="MF_01914">
    <property type="entry name" value="LPS_assembly_LptA"/>
    <property type="match status" value="1"/>
</dbReference>
<evidence type="ECO:0000259" key="6">
    <source>
        <dbReference type="Pfam" id="PF03968"/>
    </source>
</evidence>
<dbReference type="Pfam" id="PF03968">
    <property type="entry name" value="LptD_N"/>
    <property type="match status" value="1"/>
</dbReference>
<evidence type="ECO:0000256" key="4">
    <source>
        <dbReference type="HAMAP-Rule" id="MF_01914"/>
    </source>
</evidence>
<dbReference type="GO" id="GO:0015920">
    <property type="term" value="P:lipopolysaccharide transport"/>
    <property type="evidence" value="ECO:0007669"/>
    <property type="project" value="UniProtKB-UniRule"/>
</dbReference>
<feature type="region of interest" description="Disordered" evidence="5">
    <location>
        <begin position="217"/>
        <end position="238"/>
    </location>
</feature>
<dbReference type="GO" id="GO:0043165">
    <property type="term" value="P:Gram-negative-bacterium-type cell outer membrane assembly"/>
    <property type="evidence" value="ECO:0007669"/>
    <property type="project" value="UniProtKB-UniRule"/>
</dbReference>
<gene>
    <name evidence="4" type="primary">lptA</name>
    <name evidence="7" type="ORF">sS8_2138</name>
</gene>
<dbReference type="GO" id="GO:0017089">
    <property type="term" value="F:glycolipid transfer activity"/>
    <property type="evidence" value="ECO:0007669"/>
    <property type="project" value="TreeGrafter"/>
</dbReference>
<keyword evidence="1 4" id="KW-0813">Transport</keyword>
<dbReference type="InterPro" id="IPR052037">
    <property type="entry name" value="LPS_export_LptA"/>
</dbReference>